<dbReference type="InterPro" id="IPR008197">
    <property type="entry name" value="WAP_dom"/>
</dbReference>
<feature type="disulfide bond" evidence="15">
    <location>
        <begin position="60"/>
        <end position="96"/>
    </location>
</feature>
<feature type="domain" description="Ig-like" evidence="20">
    <location>
        <begin position="2703"/>
        <end position="2794"/>
    </location>
</feature>
<dbReference type="GO" id="GO:0005576">
    <property type="term" value="C:extracellular region"/>
    <property type="evidence" value="ECO:0007669"/>
    <property type="project" value="InterPro"/>
</dbReference>
<feature type="domain" description="BPTI/Kunitz inhibitor" evidence="19">
    <location>
        <begin position="1985"/>
        <end position="2035"/>
    </location>
</feature>
<feature type="domain" description="BPTI/Kunitz inhibitor" evidence="19">
    <location>
        <begin position="2118"/>
        <end position="2168"/>
    </location>
</feature>
<dbReference type="SUPFAM" id="SSF48726">
    <property type="entry name" value="Immunoglobulin"/>
    <property type="match status" value="3"/>
</dbReference>
<dbReference type="CDD" id="cd00096">
    <property type="entry name" value="Ig"/>
    <property type="match status" value="1"/>
</dbReference>
<feature type="region of interest" description="Disordered" evidence="17">
    <location>
        <begin position="694"/>
        <end position="717"/>
    </location>
</feature>
<feature type="compositionally biased region" description="Polar residues" evidence="17">
    <location>
        <begin position="1134"/>
        <end position="1146"/>
    </location>
</feature>
<evidence type="ECO:0000256" key="12">
    <source>
        <dbReference type="ARBA" id="ARBA00023157"/>
    </source>
</evidence>
<dbReference type="InterPro" id="IPR036179">
    <property type="entry name" value="Ig-like_dom_sf"/>
</dbReference>
<evidence type="ECO:0000256" key="6">
    <source>
        <dbReference type="ARBA" id="ARBA00022690"/>
    </source>
</evidence>
<dbReference type="SMART" id="SM00408">
    <property type="entry name" value="IGc2"/>
    <property type="match status" value="3"/>
</dbReference>
<dbReference type="CDD" id="cd00199">
    <property type="entry name" value="WAP"/>
    <property type="match status" value="1"/>
</dbReference>
<evidence type="ECO:0000256" key="18">
    <source>
        <dbReference type="SAM" id="SignalP"/>
    </source>
</evidence>
<evidence type="ECO:0000256" key="2">
    <source>
        <dbReference type="ARBA" id="ARBA00004302"/>
    </source>
</evidence>
<keyword evidence="5" id="KW-0964">Secreted</keyword>
<name>A0A9Q0RZR4_9DIPT</name>
<feature type="disulfide bond" evidence="16">
    <location>
        <begin position="2813"/>
        <end position="2831"/>
    </location>
</feature>
<feature type="compositionally biased region" description="Acidic residues" evidence="17">
    <location>
        <begin position="702"/>
        <end position="717"/>
    </location>
</feature>
<comment type="caution">
    <text evidence="16">Lacks conserved residue(s) required for the propagation of feature annotation.</text>
</comment>
<feature type="domain" description="BPTI/Kunitz inhibitor" evidence="19">
    <location>
        <begin position="1840"/>
        <end position="1890"/>
    </location>
</feature>
<dbReference type="Pfam" id="PF08686">
    <property type="entry name" value="PLAC"/>
    <property type="match status" value="1"/>
</dbReference>
<feature type="compositionally biased region" description="Low complexity" evidence="17">
    <location>
        <begin position="1111"/>
        <end position="1133"/>
    </location>
</feature>
<keyword evidence="12 15" id="KW-1015">Disulfide bond</keyword>
<feature type="domain" description="BPTI/Kunitz inhibitor" evidence="19">
    <location>
        <begin position="1899"/>
        <end position="1949"/>
    </location>
</feature>
<dbReference type="PROSITE" id="PS51390">
    <property type="entry name" value="WAP"/>
    <property type="match status" value="1"/>
</dbReference>
<dbReference type="PROSITE" id="PS00280">
    <property type="entry name" value="BPTI_KUNITZ_1"/>
    <property type="match status" value="5"/>
</dbReference>
<feature type="domain" description="BPTI/Kunitz inhibitor" evidence="19">
    <location>
        <begin position="1721"/>
        <end position="1771"/>
    </location>
</feature>
<dbReference type="InterPro" id="IPR003599">
    <property type="entry name" value="Ig_sub"/>
</dbReference>
<evidence type="ECO:0000313" key="24">
    <source>
        <dbReference type="EMBL" id="KAJ6638506.1"/>
    </source>
</evidence>
<dbReference type="InterPro" id="IPR003598">
    <property type="entry name" value="Ig_sub2"/>
</dbReference>
<gene>
    <name evidence="24" type="primary">Ppn_0</name>
    <name evidence="24" type="ORF">Bhyg_11242</name>
</gene>
<keyword evidence="13" id="KW-0325">Glycoprotein</keyword>
<dbReference type="GO" id="GO:0030198">
    <property type="term" value="P:extracellular matrix organization"/>
    <property type="evidence" value="ECO:0007669"/>
    <property type="project" value="InterPro"/>
</dbReference>
<dbReference type="InterPro" id="IPR003582">
    <property type="entry name" value="ShKT_dom"/>
</dbReference>
<dbReference type="FunFam" id="2.60.120.830:FF:000001">
    <property type="entry name" value="A disintegrin and metalloproteinase with thrombospondin motifs 1"/>
    <property type="match status" value="1"/>
</dbReference>
<dbReference type="FunFam" id="2.60.40.10:FF:000328">
    <property type="entry name" value="CLUMA_CG000981, isoform A"/>
    <property type="match status" value="1"/>
</dbReference>
<feature type="compositionally biased region" description="Low complexity" evidence="17">
    <location>
        <begin position="903"/>
        <end position="936"/>
    </location>
</feature>
<dbReference type="SMART" id="SM00217">
    <property type="entry name" value="WAP"/>
    <property type="match status" value="1"/>
</dbReference>
<dbReference type="GO" id="GO:0004222">
    <property type="term" value="F:metalloendopeptidase activity"/>
    <property type="evidence" value="ECO:0007669"/>
    <property type="project" value="TreeGrafter"/>
</dbReference>
<feature type="compositionally biased region" description="Polar residues" evidence="17">
    <location>
        <begin position="1230"/>
        <end position="1243"/>
    </location>
</feature>
<keyword evidence="25" id="KW-1185">Reference proteome</keyword>
<comment type="subcellular location">
    <subcellularLocation>
        <location evidence="1">Cell membrane</location>
    </subcellularLocation>
    <subcellularLocation>
        <location evidence="2">Secreted</location>
        <location evidence="2">Extracellular space</location>
        <location evidence="2">Extracellular matrix</location>
        <location evidence="2">Basement membrane</location>
    </subcellularLocation>
</comment>
<dbReference type="PROSITE" id="PS50835">
    <property type="entry name" value="IG_LIKE"/>
    <property type="match status" value="3"/>
</dbReference>
<keyword evidence="8" id="KW-0677">Repeat</keyword>
<dbReference type="EMBL" id="WJQU01000003">
    <property type="protein sequence ID" value="KAJ6638506.1"/>
    <property type="molecule type" value="Genomic_DNA"/>
</dbReference>
<evidence type="ECO:0000256" key="5">
    <source>
        <dbReference type="ARBA" id="ARBA00022525"/>
    </source>
</evidence>
<dbReference type="InterPro" id="IPR036383">
    <property type="entry name" value="TSP1_rpt_sf"/>
</dbReference>
<dbReference type="InterPro" id="IPR013273">
    <property type="entry name" value="ADAMTS/ADAMTS-like"/>
</dbReference>
<proteinExistence type="predicted"/>
<evidence type="ECO:0000259" key="19">
    <source>
        <dbReference type="PROSITE" id="PS50279"/>
    </source>
</evidence>
<evidence type="ECO:0000256" key="16">
    <source>
        <dbReference type="PROSITE-ProRule" id="PRU01005"/>
    </source>
</evidence>
<keyword evidence="3" id="KW-0217">Developmental protein</keyword>
<dbReference type="Pfam" id="PF05986">
    <property type="entry name" value="ADAMTS_spacer1"/>
    <property type="match status" value="1"/>
</dbReference>
<dbReference type="Gene3D" id="2.20.100.10">
    <property type="entry name" value="Thrombospondin type-1 (TSP1) repeat"/>
    <property type="match status" value="5"/>
</dbReference>
<feature type="compositionally biased region" description="Polar residues" evidence="17">
    <location>
        <begin position="1061"/>
        <end position="1083"/>
    </location>
</feature>
<dbReference type="SMART" id="SM00409">
    <property type="entry name" value="IG"/>
    <property type="match status" value="3"/>
</dbReference>
<evidence type="ECO:0000259" key="23">
    <source>
        <dbReference type="PROSITE" id="PS51670"/>
    </source>
</evidence>
<organism evidence="24 25">
    <name type="scientific">Pseudolycoriella hygida</name>
    <dbReference type="NCBI Taxonomy" id="35572"/>
    <lineage>
        <taxon>Eukaryota</taxon>
        <taxon>Metazoa</taxon>
        <taxon>Ecdysozoa</taxon>
        <taxon>Arthropoda</taxon>
        <taxon>Hexapoda</taxon>
        <taxon>Insecta</taxon>
        <taxon>Pterygota</taxon>
        <taxon>Neoptera</taxon>
        <taxon>Endopterygota</taxon>
        <taxon>Diptera</taxon>
        <taxon>Nematocera</taxon>
        <taxon>Sciaroidea</taxon>
        <taxon>Sciaridae</taxon>
        <taxon>Pseudolycoriella</taxon>
    </lineage>
</organism>
<dbReference type="FunFam" id="4.10.410.10:FF:000005">
    <property type="entry name" value="Pancreatic trypsin inhibitor"/>
    <property type="match status" value="1"/>
</dbReference>
<keyword evidence="10" id="KW-0722">Serine protease inhibitor</keyword>
<feature type="disulfide bond" evidence="15">
    <location>
        <begin position="64"/>
        <end position="101"/>
    </location>
</feature>
<dbReference type="InterPro" id="IPR013098">
    <property type="entry name" value="Ig_I-set"/>
</dbReference>
<evidence type="ECO:0000256" key="14">
    <source>
        <dbReference type="ARBA" id="ARBA00023319"/>
    </source>
</evidence>
<feature type="domain" description="Ig-like" evidence="20">
    <location>
        <begin position="2454"/>
        <end position="2542"/>
    </location>
</feature>
<keyword evidence="4" id="KW-1003">Cell membrane</keyword>
<feature type="domain" description="Ig-like" evidence="20">
    <location>
        <begin position="2550"/>
        <end position="2635"/>
    </location>
</feature>
<dbReference type="FunFam" id="2.20.100.10:FF:000005">
    <property type="entry name" value="ADAM metallopeptidase with thrombospondin type 1 motif 9"/>
    <property type="match status" value="1"/>
</dbReference>
<dbReference type="OrthoDB" id="5950222at2759"/>
<dbReference type="InterPro" id="IPR002223">
    <property type="entry name" value="Kunitz_BPTI"/>
</dbReference>
<feature type="domain" description="PLAC" evidence="21">
    <location>
        <begin position="2800"/>
        <end position="2839"/>
    </location>
</feature>
<feature type="compositionally biased region" description="Low complexity" evidence="17">
    <location>
        <begin position="830"/>
        <end position="872"/>
    </location>
</feature>
<feature type="compositionally biased region" description="Low complexity" evidence="17">
    <location>
        <begin position="1147"/>
        <end position="1219"/>
    </location>
</feature>
<dbReference type="Gene3D" id="4.10.410.10">
    <property type="entry name" value="Pancreatic trypsin inhibitor Kunitz domain"/>
    <property type="match status" value="10"/>
</dbReference>
<dbReference type="InterPro" id="IPR000884">
    <property type="entry name" value="TSP1_rpt"/>
</dbReference>
<dbReference type="Pfam" id="PF00014">
    <property type="entry name" value="Kunitz_BPTI"/>
    <property type="match status" value="10"/>
</dbReference>
<dbReference type="Pfam" id="PF07679">
    <property type="entry name" value="I-set"/>
    <property type="match status" value="1"/>
</dbReference>
<dbReference type="PANTHER" id="PTHR13723">
    <property type="entry name" value="ADAMTS A DISINTEGRIN AND METALLOPROTEASE WITH THROMBOSPONDIN MOTIFS PROTEASE"/>
    <property type="match status" value="1"/>
</dbReference>
<evidence type="ECO:0000256" key="15">
    <source>
        <dbReference type="PIRSR" id="PIRSR613273-3"/>
    </source>
</evidence>
<accession>A0A9Q0RZR4</accession>
<evidence type="ECO:0000256" key="11">
    <source>
        <dbReference type="ARBA" id="ARBA00023136"/>
    </source>
</evidence>
<feature type="non-terminal residue" evidence="24">
    <location>
        <position position="1"/>
    </location>
</feature>
<dbReference type="PROSITE" id="PS51670">
    <property type="entry name" value="SHKT"/>
    <property type="match status" value="1"/>
</dbReference>
<feature type="domain" description="BPTI/Kunitz inhibitor" evidence="19">
    <location>
        <begin position="1780"/>
        <end position="1830"/>
    </location>
</feature>
<feature type="domain" description="BPTI/Kunitz inhibitor" evidence="19">
    <location>
        <begin position="2242"/>
        <end position="2295"/>
    </location>
</feature>
<dbReference type="GO" id="GO:0006508">
    <property type="term" value="P:proteolysis"/>
    <property type="evidence" value="ECO:0007669"/>
    <property type="project" value="TreeGrafter"/>
</dbReference>
<sequence>YAALTLFLFTLVIESSHTRLHGRRHKRQHGAHLYLPESFIVPEGEGYPGEWGDWGSPSECSRTCGGGVAYQTRECLNVGSDGSPRCTGGNKKYFSCNSQDCPESEPDFRQQQCSHFDSVPFEGVRYTWVPYTKAPNPCELNCMPKGERFYYRHKAKVIDGTPCNDESLDVCVNGQCQPVGCDMMLGSSAREDKCRKCAGDGTSCKTVSGILDMNDLQVGYNDILLIPSSATNIEIREISPSNNYLAIRNLSGHYYLNGNWRIDFPRPLTFANAIWHYDRKPQGFAAPDHVSCMGPISEPVYLVLLYQDRNVGIRYEYSVPESSAYLSEPETYAWTFTDFGPCSSTCGGGVQTRSVTCNGRTNLTRVEDELCDISNKPNESQKCGAGPCPANWKEGPYGKCSAPCGNNGTQTRSVTCEKVLENGSSQPIDDSVCLGQVGAKPATISECNVGKICGEWHVGSWQPCDKLCGPGTQKRKLKCFHKVNGKIEALDDEECIDEKPESTRECTLRPCEGVDWITSTWSGCKTCGLNQETRTAHCASKSGTIYNETFCANRKKPELTRECKAPACDYQWFKSQWTKCSAECGNGVQSRQVICGKLDGNSVQKSDDESKCSEEKPIAEKECSVDKECPGQWFSGPWGECDKKCGGGKRTRKVLCIANGVPVKETDCSEDTIEFRTDDCNKDACIEDETIPVDSTSKPITEDDEGEDWCDEDDETGTTDDMEIVKVIPTDSTGISDIFEVDSTSDATESSFITDDLMLSDATGFETDSTQTDSVTDISIATVDGSGDYSEAERFGGTDGSGDDDSTATTDSLVSRASTDEASDLTQSAGSDSTDQPGSDSTDQSGSDSTDQPGSDSTDQSGSDSTDQPGSDSTDKSGSDSTDQPGSDSTDQTGSDSTDKSGSDSTDQPGSDSTQQSGSDSTDQPGSDSTQQSGSDSTDKTGSDATESESSTDTVSSLSSSQLSSDSTDSETTSDSATTETDAAETSSTETSSASDTTSDLPTTDTTFETTTDITADTTTDITADTTTDIITTESTESTTDESTQGTTEGATDGTTEQDTKGTTEGNTEVTTDGNTEVTTDGNTEGSTAGATETASDSAETSTLSGASSDLSEATTLSSVSELSTSSDTESSTGISDGESSTDASEVTTDAAGITTDAAGITTDAADVTTDAADVTTDAADGTTDAADVTTEAAGTSVTESGTDSTSSADLSDASTTISGDTSEADVTETTDAAGSTQSTIAPSTGEDVEGTTIDIWSTTDASAETDEDEKWGSTPNTLEAIITKEQTPKKCKPRPKVAACLKTKFGCCSDNTTAATGPFDEGCPVPETCADTKYGCCPDGLSPAEGKDNKGCPQAECVDSLFGCCSDGITEAENEEQIGCPIITTTAEPETTTIQTTEKAEPDKTAKSAKVDKEAPTTDTKEPHKFCQDSTYGCCQDGISEATGPGFHGCDCKKSQFGCCSDGRTPAEGPNQEGCSPCLTEPFGCCRDGVTPAHGPNLEGCCLDSKYGCCPNNINAARGPNLEDCGCEYTPYGCCPDKVTSARGRDNEGCGCEHSPHGCCADKLTPAQGPKFEGCPCHTFQFGCCPDGVTVPQGPLNYGCHCAQTEFKCCSDEITPAKGPNFEGCTCANSKYGCCLDGQTEANGTNYEGCDEIPKTPQKSCSLPKDSGTCANFTVKNFFDVEYGACSRFWYSGCGGNDNRFETMEDCKGTCEQAEGKAACLLPKIHGPCTGYYPSFYYDSDRNMCSQFVYGGCLGNNNRFETIEACQELCVVDKTSPPCEQPVDEGPCHGSFESWYFDKESDTCRQFYFGGCKGNKNRYATEHACNYHCKTPGIHKESCSLPKETGSCGGRQARWYYSQSDKKCMPFYYSGCDGNKNSFVSQEECEQQCPPQIIKDLCAKPAELGEGQNYVTRWYYDTKEERCRQFYYGGFGGNDNNFLDEQSCLARCEQQQTTTTTQRSRPREEEQQQPRQPQSGSGDETNICFLDYDSGECRVSEARYYYNKVDGFCDVFAYGGCGGNANNFRSVEECEQQCGHVQDPCTMPPVYGQCQDNLTRWYYDQRSEECYEFSFTGCAGNKNNFHSERDCRNQCARRTDPRNERTEAPPREEDNSTESICDAPMEYGDCSDNVLSYFYRPDTSTCEAFYYSGCGGNGNRFETEEQCQRQCGSYRGVDVCHERVDAGPCDQWQTRYFYNQRERRCEAFMYGGCEGNGNRFNSLSECQSICISHEEPANNDNKAVCTLPVLVGKCLDSQDYHKRWYYDDSRGNCVSFIYSGCAGNQNNFRSYESCTEYCGNLQPDDSENSIDHGDIRTEVPDVCQQYNEACNRLNCPYGISRSYGPEDGCERCECDDPCRGYLCPDDAQCSVDLTADSQLGTAFTPICRKVNKPGECPTLGNSSRCDRECYNDADCRGESKCCTAGCGYVCSLPVDTAAANVPEPVTPPVYYPGAQAPQLEDVPQEEVDVVQTEGDVATLRCFATGYPLPTVTWKRNQLIINTNQDRYVLTSTGDLQIVQIHRSDSGTYVCIADNGIGTPVQREVNLQVSDPVPLKAYILGETNSTKILSLNQPATVRCLAGGNPKPYVSWWRGTEMLSPLSVRHEINRDFSLVFQRLELSDLGPYVCQAYSGQGKPVSMHVVLKAVGPVHVRNKDDEQYLKYLVSSPEAPTTPRPDPRYPYRPVVKPPRVIPRPDVPVVVEEPEQPSVRVTAEMILPNGHNFAVGSEISITCNVGGYPVPAVKWYKNDVELIADSRVRIGESPHQLSITDVNSDDAGYYKCAANNNLSSAYHAEQIIIDGVYVPADCTDNPFFANCKLIVKAKYCQHKYYAKFCCKSCTLAGQLYYTANRTY</sequence>
<protein>
    <submittedName>
        <fullName evidence="24">Papilin</fullName>
    </submittedName>
</protein>
<dbReference type="PANTHER" id="PTHR13723:SF281">
    <property type="entry name" value="PAPILIN"/>
    <property type="match status" value="1"/>
</dbReference>
<dbReference type="Pfam" id="PF13927">
    <property type="entry name" value="Ig_3"/>
    <property type="match status" value="2"/>
</dbReference>
<dbReference type="SMART" id="SM00131">
    <property type="entry name" value="KU"/>
    <property type="match status" value="10"/>
</dbReference>
<feature type="region of interest" description="Disordered" evidence="17">
    <location>
        <begin position="781"/>
        <end position="1252"/>
    </location>
</feature>
<feature type="chain" id="PRO_5040133926" evidence="18">
    <location>
        <begin position="19"/>
        <end position="2849"/>
    </location>
</feature>
<dbReference type="SMART" id="SM00209">
    <property type="entry name" value="TSP1"/>
    <property type="match status" value="7"/>
</dbReference>
<dbReference type="SUPFAM" id="SSF82895">
    <property type="entry name" value="TSP-1 type 1 repeat"/>
    <property type="match status" value="7"/>
</dbReference>
<feature type="region of interest" description="Disordered" evidence="17">
    <location>
        <begin position="1955"/>
        <end position="1983"/>
    </location>
</feature>
<evidence type="ECO:0000256" key="17">
    <source>
        <dbReference type="SAM" id="MobiDB-lite"/>
    </source>
</evidence>
<evidence type="ECO:0000256" key="4">
    <source>
        <dbReference type="ARBA" id="ARBA00022475"/>
    </source>
</evidence>
<feature type="signal peptide" evidence="18">
    <location>
        <begin position="1"/>
        <end position="18"/>
    </location>
</feature>
<keyword evidence="11" id="KW-0472">Membrane</keyword>
<feature type="compositionally biased region" description="Low complexity" evidence="17">
    <location>
        <begin position="1084"/>
        <end position="1103"/>
    </location>
</feature>
<evidence type="ECO:0000313" key="25">
    <source>
        <dbReference type="Proteomes" id="UP001151699"/>
    </source>
</evidence>
<dbReference type="Gene3D" id="2.60.120.830">
    <property type="match status" value="1"/>
</dbReference>
<dbReference type="CDD" id="cd00109">
    <property type="entry name" value="Kunitz-type"/>
    <property type="match status" value="8"/>
</dbReference>
<dbReference type="Proteomes" id="UP001151699">
    <property type="component" value="Chromosome X"/>
</dbReference>
<dbReference type="GO" id="GO:0005886">
    <property type="term" value="C:plasma membrane"/>
    <property type="evidence" value="ECO:0007669"/>
    <property type="project" value="UniProtKB-SubCell"/>
</dbReference>
<dbReference type="PROSITE" id="PS50900">
    <property type="entry name" value="PLAC"/>
    <property type="match status" value="1"/>
</dbReference>
<evidence type="ECO:0000259" key="20">
    <source>
        <dbReference type="PROSITE" id="PS50835"/>
    </source>
</evidence>
<evidence type="ECO:0000259" key="22">
    <source>
        <dbReference type="PROSITE" id="PS51390"/>
    </source>
</evidence>
<dbReference type="Pfam" id="PF00090">
    <property type="entry name" value="TSP_1"/>
    <property type="match status" value="1"/>
</dbReference>
<feature type="compositionally biased region" description="Low complexity" evidence="17">
    <location>
        <begin position="879"/>
        <end position="896"/>
    </location>
</feature>
<dbReference type="InterPro" id="IPR050439">
    <property type="entry name" value="ADAMTS_ADAMTS-like"/>
</dbReference>
<comment type="caution">
    <text evidence="24">The sequence shown here is derived from an EMBL/GenBank/DDBJ whole genome shotgun (WGS) entry which is preliminary data.</text>
</comment>
<dbReference type="PROSITE" id="PS50279">
    <property type="entry name" value="BPTI_KUNITZ_2"/>
    <property type="match status" value="10"/>
</dbReference>
<feature type="compositionally biased region" description="Low complexity" evidence="17">
    <location>
        <begin position="943"/>
        <end position="1057"/>
    </location>
</feature>
<evidence type="ECO:0000256" key="3">
    <source>
        <dbReference type="ARBA" id="ARBA00022473"/>
    </source>
</evidence>
<dbReference type="GO" id="GO:0005604">
    <property type="term" value="C:basement membrane"/>
    <property type="evidence" value="ECO:0007669"/>
    <property type="project" value="UniProtKB-SubCell"/>
</dbReference>
<feature type="domain" description="ShKT" evidence="23">
    <location>
        <begin position="2804"/>
        <end position="2838"/>
    </location>
</feature>
<dbReference type="InterPro" id="IPR007110">
    <property type="entry name" value="Ig-like_dom"/>
</dbReference>
<feature type="compositionally biased region" description="Basic and acidic residues" evidence="17">
    <location>
        <begin position="1399"/>
        <end position="1420"/>
    </location>
</feature>
<dbReference type="InterPro" id="IPR010909">
    <property type="entry name" value="PLAC"/>
</dbReference>
<evidence type="ECO:0000256" key="10">
    <source>
        <dbReference type="ARBA" id="ARBA00022900"/>
    </source>
</evidence>
<dbReference type="PROSITE" id="PS50092">
    <property type="entry name" value="TSP1"/>
    <property type="match status" value="5"/>
</dbReference>
<feature type="disulfide bond" evidence="15">
    <location>
        <begin position="75"/>
        <end position="86"/>
    </location>
</feature>
<keyword evidence="7 18" id="KW-0732">Signal</keyword>
<evidence type="ECO:0000256" key="9">
    <source>
        <dbReference type="ARBA" id="ARBA00022869"/>
    </source>
</evidence>
<keyword evidence="14" id="KW-0393">Immunoglobulin domain</keyword>
<dbReference type="PRINTS" id="PR01857">
    <property type="entry name" value="ADAMTSFAMILY"/>
</dbReference>
<dbReference type="SUPFAM" id="SSF57256">
    <property type="entry name" value="Elafin-like"/>
    <property type="match status" value="1"/>
</dbReference>
<dbReference type="Pfam" id="PF00095">
    <property type="entry name" value="WAP"/>
    <property type="match status" value="1"/>
</dbReference>
<dbReference type="FunFam" id="4.10.410.10:FF:000020">
    <property type="entry name" value="Collagen, type VI, alpha 3"/>
    <property type="match status" value="4"/>
</dbReference>
<dbReference type="Gene3D" id="2.60.40.10">
    <property type="entry name" value="Immunoglobulins"/>
    <property type="match status" value="3"/>
</dbReference>
<evidence type="ECO:0000259" key="21">
    <source>
        <dbReference type="PROSITE" id="PS50900"/>
    </source>
</evidence>
<dbReference type="PRINTS" id="PR00759">
    <property type="entry name" value="BASICPTASE"/>
</dbReference>
<feature type="disulfide bond" evidence="16">
    <location>
        <begin position="2822"/>
        <end position="2835"/>
    </location>
</feature>
<keyword evidence="9" id="KW-0272">Extracellular matrix</keyword>
<reference evidence="24" key="1">
    <citation type="submission" date="2022-07" db="EMBL/GenBank/DDBJ databases">
        <authorList>
            <person name="Trinca V."/>
            <person name="Uliana J.V.C."/>
            <person name="Torres T.T."/>
            <person name="Ward R.J."/>
            <person name="Monesi N."/>
        </authorList>
    </citation>
    <scope>NUCLEOTIDE SEQUENCE</scope>
    <source>
        <strain evidence="24">HSMRA1968</strain>
        <tissue evidence="24">Whole embryos</tissue>
    </source>
</reference>
<dbReference type="Pfam" id="PF19030">
    <property type="entry name" value="TSP1_ADAMTS"/>
    <property type="match status" value="5"/>
</dbReference>
<evidence type="ECO:0000256" key="8">
    <source>
        <dbReference type="ARBA" id="ARBA00022737"/>
    </source>
</evidence>
<feature type="domain" description="BPTI/Kunitz inhibitor" evidence="19">
    <location>
        <begin position="2177"/>
        <end position="2227"/>
    </location>
</feature>
<dbReference type="CDD" id="cd22639">
    <property type="entry name" value="Kunitz_papilin_lacunin-like"/>
    <property type="match status" value="1"/>
</dbReference>
<dbReference type="GO" id="GO:0004867">
    <property type="term" value="F:serine-type endopeptidase inhibitor activity"/>
    <property type="evidence" value="ECO:0007669"/>
    <property type="project" value="UniProtKB-KW"/>
</dbReference>
<keyword evidence="6" id="KW-0646">Protease inhibitor</keyword>
<dbReference type="SUPFAM" id="SSF57362">
    <property type="entry name" value="BPTI-like"/>
    <property type="match status" value="10"/>
</dbReference>
<evidence type="ECO:0000256" key="13">
    <source>
        <dbReference type="ARBA" id="ARBA00023180"/>
    </source>
</evidence>
<feature type="domain" description="WAP" evidence="22">
    <location>
        <begin position="2386"/>
        <end position="2431"/>
    </location>
</feature>
<dbReference type="InterPro" id="IPR036645">
    <property type="entry name" value="Elafin-like_sf"/>
</dbReference>
<evidence type="ECO:0000256" key="1">
    <source>
        <dbReference type="ARBA" id="ARBA00004236"/>
    </source>
</evidence>
<feature type="region of interest" description="Disordered" evidence="17">
    <location>
        <begin position="1392"/>
        <end position="1420"/>
    </location>
</feature>
<feature type="domain" description="BPTI/Kunitz inhibitor" evidence="19">
    <location>
        <begin position="2042"/>
        <end position="2092"/>
    </location>
</feature>
<dbReference type="InterPro" id="IPR013783">
    <property type="entry name" value="Ig-like_fold"/>
</dbReference>
<dbReference type="InterPro" id="IPR020901">
    <property type="entry name" value="Prtase_inh_Kunz-CS"/>
</dbReference>
<evidence type="ECO:0000256" key="7">
    <source>
        <dbReference type="ARBA" id="ARBA00022729"/>
    </source>
</evidence>
<keyword evidence="9" id="KW-0084">Basement membrane</keyword>
<dbReference type="InterPro" id="IPR036880">
    <property type="entry name" value="Kunitz_BPTI_sf"/>
</dbReference>
<dbReference type="InterPro" id="IPR010294">
    <property type="entry name" value="ADAMTS_spacer1"/>
</dbReference>
<feature type="domain" description="BPTI/Kunitz inhibitor" evidence="19">
    <location>
        <begin position="1662"/>
        <end position="1712"/>
    </location>
</feature>